<accession>A0A8J5W7P5</accession>
<gene>
    <name evidence="3" type="ORF">GUJ93_ZPchr0010g10348</name>
</gene>
<proteinExistence type="predicted"/>
<comment type="caution">
    <text evidence="3">The sequence shown here is derived from an EMBL/GenBank/DDBJ whole genome shotgun (WGS) entry which is preliminary data.</text>
</comment>
<reference evidence="3" key="2">
    <citation type="submission" date="2021-02" db="EMBL/GenBank/DDBJ databases">
        <authorList>
            <person name="Kimball J.A."/>
            <person name="Haas M.W."/>
            <person name="Macchietto M."/>
            <person name="Kono T."/>
            <person name="Duquette J."/>
            <person name="Shao M."/>
        </authorList>
    </citation>
    <scope>NUCLEOTIDE SEQUENCE</scope>
    <source>
        <tissue evidence="3">Fresh leaf tissue</tissue>
    </source>
</reference>
<dbReference type="AlphaFoldDB" id="A0A8J5W7P5"/>
<evidence type="ECO:0000313" key="4">
    <source>
        <dbReference type="Proteomes" id="UP000729402"/>
    </source>
</evidence>
<keyword evidence="2" id="KW-0812">Transmembrane</keyword>
<feature type="compositionally biased region" description="Low complexity" evidence="1">
    <location>
        <begin position="43"/>
        <end position="60"/>
    </location>
</feature>
<dbReference type="Proteomes" id="UP000729402">
    <property type="component" value="Unassembled WGS sequence"/>
</dbReference>
<feature type="transmembrane region" description="Helical" evidence="2">
    <location>
        <begin position="241"/>
        <end position="269"/>
    </location>
</feature>
<keyword evidence="2" id="KW-1133">Transmembrane helix</keyword>
<organism evidence="3 4">
    <name type="scientific">Zizania palustris</name>
    <name type="common">Northern wild rice</name>
    <dbReference type="NCBI Taxonomy" id="103762"/>
    <lineage>
        <taxon>Eukaryota</taxon>
        <taxon>Viridiplantae</taxon>
        <taxon>Streptophyta</taxon>
        <taxon>Embryophyta</taxon>
        <taxon>Tracheophyta</taxon>
        <taxon>Spermatophyta</taxon>
        <taxon>Magnoliopsida</taxon>
        <taxon>Liliopsida</taxon>
        <taxon>Poales</taxon>
        <taxon>Poaceae</taxon>
        <taxon>BOP clade</taxon>
        <taxon>Oryzoideae</taxon>
        <taxon>Oryzeae</taxon>
        <taxon>Zizaniinae</taxon>
        <taxon>Zizania</taxon>
    </lineage>
</organism>
<keyword evidence="4" id="KW-1185">Reference proteome</keyword>
<evidence type="ECO:0000256" key="1">
    <source>
        <dbReference type="SAM" id="MobiDB-lite"/>
    </source>
</evidence>
<dbReference type="EMBL" id="JAAALK010000082">
    <property type="protein sequence ID" value="KAG8084560.1"/>
    <property type="molecule type" value="Genomic_DNA"/>
</dbReference>
<keyword evidence="2" id="KW-0472">Membrane</keyword>
<sequence length="278" mass="29602">MGRKIAGNNVQEGKEEEKGKKGEREGKERREGVFGTTLKRQQRSGSGTQQQRSRSSESGSLDPVGGAGGLDPAGWWQRYGYVRQHQRSRSNKLRWSSKPDRRNGSECPCLATRPNLQRVLVPTPQSAAPAPSVSAATALAALSTGPSAPVGGAVPRKLASLMAEKLDVVRPSVSAPAALGAFERRSVHARRRGCPGKPAILVAGNLDTARPEELRVPLCDELVVQSGTKGCDEFEASKPGFLVVILPFSIFVTAAHVVSNLLGVSALIISVRGQRLGR</sequence>
<feature type="region of interest" description="Disordered" evidence="1">
    <location>
        <begin position="86"/>
        <end position="109"/>
    </location>
</feature>
<evidence type="ECO:0000256" key="2">
    <source>
        <dbReference type="SAM" id="Phobius"/>
    </source>
</evidence>
<feature type="region of interest" description="Disordered" evidence="1">
    <location>
        <begin position="1"/>
        <end position="69"/>
    </location>
</feature>
<feature type="compositionally biased region" description="Basic and acidic residues" evidence="1">
    <location>
        <begin position="12"/>
        <end position="32"/>
    </location>
</feature>
<evidence type="ECO:0000313" key="3">
    <source>
        <dbReference type="EMBL" id="KAG8084560.1"/>
    </source>
</evidence>
<reference evidence="3" key="1">
    <citation type="journal article" date="2021" name="bioRxiv">
        <title>Whole Genome Assembly and Annotation of Northern Wild Rice, Zizania palustris L., Supports a Whole Genome Duplication in the Zizania Genus.</title>
        <authorList>
            <person name="Haas M."/>
            <person name="Kono T."/>
            <person name="Macchietto M."/>
            <person name="Millas R."/>
            <person name="McGilp L."/>
            <person name="Shao M."/>
            <person name="Duquette J."/>
            <person name="Hirsch C.N."/>
            <person name="Kimball J."/>
        </authorList>
    </citation>
    <scope>NUCLEOTIDE SEQUENCE</scope>
    <source>
        <tissue evidence="3">Fresh leaf tissue</tissue>
    </source>
</reference>
<protein>
    <submittedName>
        <fullName evidence="3">Uncharacterized protein</fullName>
    </submittedName>
</protein>
<name>A0A8J5W7P5_ZIZPA</name>